<evidence type="ECO:0000313" key="3">
    <source>
        <dbReference type="Proteomes" id="UP000326396"/>
    </source>
</evidence>
<proteinExistence type="predicted"/>
<gene>
    <name evidence="2" type="ORF">E3N88_40180</name>
</gene>
<reference evidence="2 3" key="1">
    <citation type="submission" date="2019-05" db="EMBL/GenBank/DDBJ databases">
        <title>Mikania micrantha, genome provides insights into the molecular mechanism of rapid growth.</title>
        <authorList>
            <person name="Liu B."/>
        </authorList>
    </citation>
    <scope>NUCLEOTIDE SEQUENCE [LARGE SCALE GENOMIC DNA]</scope>
    <source>
        <strain evidence="2">NLD-2019</strain>
        <tissue evidence="2">Leaf</tissue>
    </source>
</reference>
<feature type="compositionally biased region" description="Acidic residues" evidence="1">
    <location>
        <begin position="25"/>
        <end position="35"/>
    </location>
</feature>
<organism evidence="2 3">
    <name type="scientific">Mikania micrantha</name>
    <name type="common">bitter vine</name>
    <dbReference type="NCBI Taxonomy" id="192012"/>
    <lineage>
        <taxon>Eukaryota</taxon>
        <taxon>Viridiplantae</taxon>
        <taxon>Streptophyta</taxon>
        <taxon>Embryophyta</taxon>
        <taxon>Tracheophyta</taxon>
        <taxon>Spermatophyta</taxon>
        <taxon>Magnoliopsida</taxon>
        <taxon>eudicotyledons</taxon>
        <taxon>Gunneridae</taxon>
        <taxon>Pentapetalae</taxon>
        <taxon>asterids</taxon>
        <taxon>campanulids</taxon>
        <taxon>Asterales</taxon>
        <taxon>Asteraceae</taxon>
        <taxon>Asteroideae</taxon>
        <taxon>Heliantheae alliance</taxon>
        <taxon>Eupatorieae</taxon>
        <taxon>Mikania</taxon>
    </lineage>
</organism>
<evidence type="ECO:0000256" key="1">
    <source>
        <dbReference type="SAM" id="MobiDB-lite"/>
    </source>
</evidence>
<accession>A0A5N6LLV7</accession>
<comment type="caution">
    <text evidence="2">The sequence shown here is derived from an EMBL/GenBank/DDBJ whole genome shotgun (WGS) entry which is preliminary data.</text>
</comment>
<feature type="region of interest" description="Disordered" evidence="1">
    <location>
        <begin position="25"/>
        <end position="90"/>
    </location>
</feature>
<protein>
    <submittedName>
        <fullName evidence="2">Uncharacterized protein</fullName>
    </submittedName>
</protein>
<sequence>MVKWTTKCTIVNKRFFKFYSKEYNENDQDYDDNDRDESQGVVQNSDENDVESKGVVQENDENDVEKAENTDDNDVEEVREGVEDNDYDDVDEVGRGEIKIPLEQDLLYLMFLLKLPRKKQ</sequence>
<keyword evidence="3" id="KW-1185">Reference proteome</keyword>
<evidence type="ECO:0000313" key="2">
    <source>
        <dbReference type="EMBL" id="KAD2393203.1"/>
    </source>
</evidence>
<name>A0A5N6LLV7_9ASTR</name>
<dbReference type="Proteomes" id="UP000326396">
    <property type="component" value="Linkage Group LG9"/>
</dbReference>
<dbReference type="EMBL" id="SZYD01000019">
    <property type="protein sequence ID" value="KAD2393203.1"/>
    <property type="molecule type" value="Genomic_DNA"/>
</dbReference>
<dbReference type="AlphaFoldDB" id="A0A5N6LLV7"/>